<feature type="binding site" evidence="6">
    <location>
        <position position="107"/>
    </location>
    <ligand>
        <name>(6R)-10-formyltetrahydrofolate</name>
        <dbReference type="ChEBI" id="CHEBI:195366"/>
    </ligand>
</feature>
<feature type="binding site" evidence="6">
    <location>
        <position position="65"/>
    </location>
    <ligand>
        <name>(6R)-10-formyltetrahydrofolate</name>
        <dbReference type="ChEBI" id="CHEBI:195366"/>
    </ligand>
</feature>
<protein>
    <recommendedName>
        <fullName evidence="6">Phosphoribosylglycinamide formyltransferase</fullName>
        <ecNumber evidence="6">2.1.2.2</ecNumber>
    </recommendedName>
    <alternativeName>
        <fullName evidence="6">5'-phosphoribosylglycinamide transformylase</fullName>
    </alternativeName>
    <alternativeName>
        <fullName evidence="6">GAR transformylase</fullName>
        <shortName evidence="6">GART</shortName>
    </alternativeName>
</protein>
<dbReference type="Gene3D" id="3.40.50.170">
    <property type="entry name" value="Formyl transferase, N-terminal domain"/>
    <property type="match status" value="1"/>
</dbReference>
<dbReference type="AlphaFoldDB" id="A0A497XXW8"/>
<evidence type="ECO:0000313" key="9">
    <source>
        <dbReference type="Proteomes" id="UP000267841"/>
    </source>
</evidence>
<dbReference type="Pfam" id="PF00551">
    <property type="entry name" value="Formyl_trans_N"/>
    <property type="match status" value="1"/>
</dbReference>
<sequence length="216" mass="23884">MLRIGVLVSGRGSNLQAIIDSIEEGKLNASIELVISDNPKALALERCKKHNLKSEIVERKNFSSKEDFEKAIASKLKDKGVELVVLAGFMRILSNTFLSHFPNRVINIHPSLIPAFQGLNAQRQAIEFGAKFSGCTVHVVDESVDGGPVIVQAVVPVLPEDNEETLSRRILSYEHRVLPQAIQWFSEGRVSMKGRLLVIEGAKYGSLPVNPELEKF</sequence>
<dbReference type="InterPro" id="IPR004607">
    <property type="entry name" value="GART"/>
</dbReference>
<dbReference type="GO" id="GO:0005829">
    <property type="term" value="C:cytosol"/>
    <property type="evidence" value="ECO:0007669"/>
    <property type="project" value="TreeGrafter"/>
</dbReference>
<accession>A0A497XXW8</accession>
<comment type="function">
    <text evidence="6">Catalyzes the transfer of a formyl group from 10-formyltetrahydrofolate to 5-phospho-ribosyl-glycinamide (GAR), producing 5-phospho-ribosyl-N-formylglycinamide (FGAR) and tetrahydrofolate.</text>
</comment>
<keyword evidence="3 6" id="KW-0658">Purine biosynthesis</keyword>
<comment type="pathway">
    <text evidence="1 6">Purine metabolism; IMP biosynthesis via de novo pathway; N(2)-formyl-N(1)-(5-phospho-D-ribosyl)glycinamide from N(1)-(5-phospho-D-ribosyl)glycinamide (10-formyl THF route): step 1/1.</text>
</comment>
<comment type="caution">
    <text evidence="8">The sequence shown here is derived from an EMBL/GenBank/DDBJ whole genome shotgun (WGS) entry which is preliminary data.</text>
</comment>
<dbReference type="Proteomes" id="UP000267841">
    <property type="component" value="Unassembled WGS sequence"/>
</dbReference>
<reference evidence="8 9" key="1">
    <citation type="submission" date="2018-10" db="EMBL/GenBank/DDBJ databases">
        <title>Genomic Encyclopedia of Archaeal and Bacterial Type Strains, Phase II (KMG-II): from individual species to whole genera.</title>
        <authorList>
            <person name="Goeker M."/>
        </authorList>
    </citation>
    <scope>NUCLEOTIDE SEQUENCE [LARGE SCALE GENOMIC DNA]</scope>
    <source>
        <strain evidence="8 9">DSM 16510</strain>
    </source>
</reference>
<dbReference type="SUPFAM" id="SSF53328">
    <property type="entry name" value="Formyltransferase"/>
    <property type="match status" value="1"/>
</dbReference>
<evidence type="ECO:0000256" key="4">
    <source>
        <dbReference type="ARBA" id="ARBA00038440"/>
    </source>
</evidence>
<dbReference type="OrthoDB" id="9806170at2"/>
<feature type="domain" description="Formyl transferase N-terminal" evidence="7">
    <location>
        <begin position="3"/>
        <end position="182"/>
    </location>
</feature>
<evidence type="ECO:0000259" key="7">
    <source>
        <dbReference type="Pfam" id="PF00551"/>
    </source>
</evidence>
<feature type="binding site" evidence="6">
    <location>
        <begin position="12"/>
        <end position="14"/>
    </location>
    <ligand>
        <name>N(1)-(5-phospho-beta-D-ribosyl)glycinamide</name>
        <dbReference type="ChEBI" id="CHEBI:143788"/>
    </ligand>
</feature>
<dbReference type="InterPro" id="IPR001555">
    <property type="entry name" value="GART_AS"/>
</dbReference>
<dbReference type="GO" id="GO:0004644">
    <property type="term" value="F:phosphoribosylglycinamide formyltransferase activity"/>
    <property type="evidence" value="ECO:0007669"/>
    <property type="project" value="UniProtKB-UniRule"/>
</dbReference>
<evidence type="ECO:0000256" key="6">
    <source>
        <dbReference type="HAMAP-Rule" id="MF_01930"/>
    </source>
</evidence>
<organism evidence="8 9">
    <name type="scientific">Hydrogenivirga caldilitoris</name>
    <dbReference type="NCBI Taxonomy" id="246264"/>
    <lineage>
        <taxon>Bacteria</taxon>
        <taxon>Pseudomonadati</taxon>
        <taxon>Aquificota</taxon>
        <taxon>Aquificia</taxon>
        <taxon>Aquificales</taxon>
        <taxon>Aquificaceae</taxon>
        <taxon>Hydrogenivirga</taxon>
    </lineage>
</organism>
<dbReference type="EC" id="2.1.2.2" evidence="6"/>
<evidence type="ECO:0000256" key="2">
    <source>
        <dbReference type="ARBA" id="ARBA00022679"/>
    </source>
</evidence>
<feature type="site" description="Raises pKa of active site His" evidence="6">
    <location>
        <position position="145"/>
    </location>
</feature>
<dbReference type="HAMAP" id="MF_01930">
    <property type="entry name" value="PurN"/>
    <property type="match status" value="1"/>
</dbReference>
<dbReference type="EMBL" id="RCCJ01000001">
    <property type="protein sequence ID" value="RLJ71613.1"/>
    <property type="molecule type" value="Genomic_DNA"/>
</dbReference>
<keyword evidence="2 6" id="KW-0808">Transferase</keyword>
<dbReference type="CDD" id="cd08645">
    <property type="entry name" value="FMT_core_GART"/>
    <property type="match status" value="1"/>
</dbReference>
<dbReference type="UniPathway" id="UPA00074">
    <property type="reaction ID" value="UER00126"/>
</dbReference>
<dbReference type="PROSITE" id="PS00373">
    <property type="entry name" value="GART"/>
    <property type="match status" value="1"/>
</dbReference>
<dbReference type="PANTHER" id="PTHR43369">
    <property type="entry name" value="PHOSPHORIBOSYLGLYCINAMIDE FORMYLTRANSFERASE"/>
    <property type="match status" value="1"/>
</dbReference>
<dbReference type="GO" id="GO:0006189">
    <property type="term" value="P:'de novo' IMP biosynthetic process"/>
    <property type="evidence" value="ECO:0007669"/>
    <property type="project" value="UniProtKB-UniRule"/>
</dbReference>
<evidence type="ECO:0000313" key="8">
    <source>
        <dbReference type="EMBL" id="RLJ71613.1"/>
    </source>
</evidence>
<name>A0A497XXW8_9AQUI</name>
<comment type="catalytic activity">
    <reaction evidence="5 6">
        <text>N(1)-(5-phospho-beta-D-ribosyl)glycinamide + (6R)-10-formyltetrahydrofolate = N(2)-formyl-N(1)-(5-phospho-beta-D-ribosyl)glycinamide + (6S)-5,6,7,8-tetrahydrofolate + H(+)</text>
        <dbReference type="Rhea" id="RHEA:15053"/>
        <dbReference type="ChEBI" id="CHEBI:15378"/>
        <dbReference type="ChEBI" id="CHEBI:57453"/>
        <dbReference type="ChEBI" id="CHEBI:143788"/>
        <dbReference type="ChEBI" id="CHEBI:147286"/>
        <dbReference type="ChEBI" id="CHEBI:195366"/>
        <dbReference type="EC" id="2.1.2.2"/>
    </reaction>
</comment>
<feature type="active site" description="Proton donor" evidence="6">
    <location>
        <position position="109"/>
    </location>
</feature>
<gene>
    <name evidence="6" type="primary">purN</name>
    <name evidence="8" type="ORF">BCF55_1926</name>
</gene>
<dbReference type="RefSeq" id="WP_121013088.1">
    <property type="nucleotide sequence ID" value="NZ_RCCJ01000001.1"/>
</dbReference>
<dbReference type="InterPro" id="IPR036477">
    <property type="entry name" value="Formyl_transf_N_sf"/>
</dbReference>
<feature type="binding site" evidence="6">
    <location>
        <begin position="90"/>
        <end position="93"/>
    </location>
    <ligand>
        <name>(6R)-10-formyltetrahydrofolate</name>
        <dbReference type="ChEBI" id="CHEBI:195366"/>
    </ligand>
</feature>
<proteinExistence type="inferred from homology"/>
<evidence type="ECO:0000256" key="3">
    <source>
        <dbReference type="ARBA" id="ARBA00022755"/>
    </source>
</evidence>
<evidence type="ECO:0000256" key="5">
    <source>
        <dbReference type="ARBA" id="ARBA00047664"/>
    </source>
</evidence>
<dbReference type="NCBIfam" id="TIGR00639">
    <property type="entry name" value="PurN"/>
    <property type="match status" value="1"/>
</dbReference>
<dbReference type="PANTHER" id="PTHR43369:SF2">
    <property type="entry name" value="PHOSPHORIBOSYLGLYCINAMIDE FORMYLTRANSFERASE"/>
    <property type="match status" value="1"/>
</dbReference>
<comment type="similarity">
    <text evidence="4 6">Belongs to the GART family.</text>
</comment>
<keyword evidence="9" id="KW-1185">Reference proteome</keyword>
<evidence type="ECO:0000256" key="1">
    <source>
        <dbReference type="ARBA" id="ARBA00005054"/>
    </source>
</evidence>
<dbReference type="FunFam" id="3.40.50.170:FF:000007">
    <property type="entry name" value="Phosphoribosylglycinamide formyltransferase"/>
    <property type="match status" value="1"/>
</dbReference>
<dbReference type="InterPro" id="IPR002376">
    <property type="entry name" value="Formyl_transf_N"/>
</dbReference>